<reference evidence="1 2" key="1">
    <citation type="submission" date="2017-04" db="EMBL/GenBank/DDBJ databases">
        <authorList>
            <person name="Afonso C.L."/>
            <person name="Miller P.J."/>
            <person name="Scott M.A."/>
            <person name="Spackman E."/>
            <person name="Goraichik I."/>
            <person name="Dimitrov K.M."/>
            <person name="Suarez D.L."/>
            <person name="Swayne D.E."/>
        </authorList>
    </citation>
    <scope>NUCLEOTIDE SEQUENCE [LARGE SCALE GENOMIC DNA]</scope>
    <source>
        <strain evidence="1 2">KR-140</strain>
    </source>
</reference>
<dbReference type="OrthoDB" id="69876at2"/>
<dbReference type="AlphaFoldDB" id="A0A1W1VHT0"/>
<dbReference type="EMBL" id="FWWU01000009">
    <property type="protein sequence ID" value="SMB92790.1"/>
    <property type="molecule type" value="Genomic_DNA"/>
</dbReference>
<dbReference type="Proteomes" id="UP000192582">
    <property type="component" value="Unassembled WGS sequence"/>
</dbReference>
<accession>A0A1W1VHT0</accession>
<gene>
    <name evidence="1" type="ORF">SAMN00790413_01727</name>
</gene>
<sequence>MTAPLNLDDSLLAFRAAFKYEHPEGLTVTPQVDGGTLRVEVRHQDVDALRGFDVVAKPLETEERDAVQLGEDVARVVEQELMYGQLPAVGEDGTYRRIVV</sequence>
<dbReference type="RefSeq" id="WP_084049140.1">
    <property type="nucleotide sequence ID" value="NZ_FWWU01000009.1"/>
</dbReference>
<organism evidence="1 2">
    <name type="scientific">Deinococcus hopiensis KR-140</name>
    <dbReference type="NCBI Taxonomy" id="695939"/>
    <lineage>
        <taxon>Bacteria</taxon>
        <taxon>Thermotogati</taxon>
        <taxon>Deinococcota</taxon>
        <taxon>Deinococci</taxon>
        <taxon>Deinococcales</taxon>
        <taxon>Deinococcaceae</taxon>
        <taxon>Deinococcus</taxon>
    </lineage>
</organism>
<protein>
    <submittedName>
        <fullName evidence="1">Uncharacterized protein</fullName>
    </submittedName>
</protein>
<evidence type="ECO:0000313" key="2">
    <source>
        <dbReference type="Proteomes" id="UP000192582"/>
    </source>
</evidence>
<dbReference type="STRING" id="695939.SAMN00790413_01727"/>
<evidence type="ECO:0000313" key="1">
    <source>
        <dbReference type="EMBL" id="SMB92790.1"/>
    </source>
</evidence>
<proteinExistence type="predicted"/>
<keyword evidence="2" id="KW-1185">Reference proteome</keyword>
<name>A0A1W1VHT0_9DEIO</name>